<feature type="transmembrane region" description="Helical" evidence="8">
    <location>
        <begin position="183"/>
        <end position="201"/>
    </location>
</feature>
<keyword evidence="4" id="KW-0808">Transferase</keyword>
<evidence type="ECO:0000256" key="8">
    <source>
        <dbReference type="SAM" id="Phobius"/>
    </source>
</evidence>
<dbReference type="InterPro" id="IPR001789">
    <property type="entry name" value="Sig_transdc_resp-reg_receiver"/>
</dbReference>
<evidence type="ECO:0000259" key="9">
    <source>
        <dbReference type="PROSITE" id="PS50043"/>
    </source>
</evidence>
<dbReference type="CDD" id="cd06170">
    <property type="entry name" value="LuxR_C_like"/>
    <property type="match status" value="1"/>
</dbReference>
<keyword evidence="6" id="KW-0238">DNA-binding</keyword>
<evidence type="ECO:0000313" key="13">
    <source>
        <dbReference type="Proteomes" id="UP001064896"/>
    </source>
</evidence>
<dbReference type="SMART" id="SM00448">
    <property type="entry name" value="REC"/>
    <property type="match status" value="2"/>
</dbReference>
<evidence type="ECO:0000256" key="4">
    <source>
        <dbReference type="ARBA" id="ARBA00022679"/>
    </source>
</evidence>
<sequence>MQQTGTQRIAKIRRDYNSWVADETLEDYALRYTPRSFRKWSELRIANTALGAVSFLALEAIGGALAISYGFTNTLWAVLAVSLVIFLTGLPISYYAARYGVDMDLLTRGAGFGYIGSTITSLIYASFTFLFFALEAAIMALALELYFGIPLALAYVICSVIIIPLVAFGITLINRLQMWTQPVWLLLLLLPYVFVIARNPGALGDLASFAGRDGEAGTFNPLHFGAACTVALALVTQIGEQVDYLRFLPQKTRANRKRWWAAMLLAGPGWIIPGALKMLGGAFLAFLALQHEIPLERAAEPTQMYLVAFNYVFASPQWALGAMVLFVIVSQVKINVTNAYAGSLAWSNFFARITHSHPGRVVWLVFNVAIALMLMELGVFEAIEQVLGLYANIAIAWIGALVADLVINKPLGLSPRHIEFKRAHLYDINPVGVGAMLIASLLSVLAHAGLLGSLAQAASPMVALVSAMAVAPLLAWFTGGRYYIARESDPALLYPLREKVTCTLCSNDFEREDTAFCPAYGAPICSLCCSLDARCGDACKPRARLSEQFDDLVRWLLPNASVPRLHTRLAHYLGVLAVIVILLFCALALIYSQVSQGLEQAPADAAQTLYQAFLKAFLTLSLFAAMLAWWVVLTRESRHVALEESNRQTTLLMQEIEAHRKTDEALQKAKEASEAANAAKSRYVTGLSHELRTPLNSILGYTQILQRDGLTPEPHKEALATIFRSGSHLLSLIDGLLDVAKIEAGKLQLEPSEIPFPEFLQQLQHMFTPQAEEKGLAFRYEPSGRLPVVVRGDEKRIRQILINLLGNAVRFTESGEVRLRVSYLRETATFEIIDTGIGIAPDQIERIFQPFERGDPLRQDNGVGLGLTITRMLIALMGGDIRVHSRPGQGTSFQVRLFLSEVRVPQAVVHVEHDIIGYQGARRRVLLVDDHIEHRRVLAGMLEPLGFEIVQAADGQEAVRQVALLHPDLILMDLSMPHMDGWETSRLIRRNVQSRAPIIVISANAFADDRERSVAAGCNDYLAKPVHTPALLEKIKEHLGLEWLKRPPVAPGTEADGARPSPAALEALRELSEMGYVKGILERLDAIEREEPGCAAVLAGLRQRARRFQLNEFNTLLKAAGSPTPASTWRATRQEEPMHSSSRDSAVVLIVDDTPDNLALLSDALDAAGYRVLVALDGTSALERAQRSQPDVILLDAMMPGMDGFEACRRLKASGETADIPVLFMTALTDSEHVVEGFAAGGIDYVTKPIKPDEVLARVAAHLRTARALQAVRNAPASRPALDDEQTQEALASRFQLTGREMEVLHWVACGKTNRDIGDILGLSPRTVNKHLEHVYVKLGVETRTAAAAVAMSAGR</sequence>
<keyword evidence="8" id="KW-0472">Membrane</keyword>
<feature type="transmembrane region" description="Helical" evidence="8">
    <location>
        <begin position="145"/>
        <end position="171"/>
    </location>
</feature>
<dbReference type="Gene3D" id="3.30.565.10">
    <property type="entry name" value="Histidine kinase-like ATPase, C-terminal domain"/>
    <property type="match status" value="1"/>
</dbReference>
<dbReference type="InterPro" id="IPR003594">
    <property type="entry name" value="HATPase_dom"/>
</dbReference>
<dbReference type="PRINTS" id="PR00038">
    <property type="entry name" value="HTHLUXR"/>
</dbReference>
<feature type="transmembrane region" description="Helical" evidence="8">
    <location>
        <begin position="109"/>
        <end position="133"/>
    </location>
</feature>
<dbReference type="EC" id="2.7.13.3" evidence="2"/>
<dbReference type="PROSITE" id="PS00622">
    <property type="entry name" value="HTH_LUXR_1"/>
    <property type="match status" value="1"/>
</dbReference>
<evidence type="ECO:0000256" key="5">
    <source>
        <dbReference type="ARBA" id="ARBA00022777"/>
    </source>
</evidence>
<dbReference type="Pfam" id="PF00512">
    <property type="entry name" value="HisKA"/>
    <property type="match status" value="1"/>
</dbReference>
<dbReference type="Pfam" id="PF00196">
    <property type="entry name" value="GerE"/>
    <property type="match status" value="1"/>
</dbReference>
<feature type="transmembrane region" description="Helical" evidence="8">
    <location>
        <begin position="361"/>
        <end position="383"/>
    </location>
</feature>
<dbReference type="SUPFAM" id="SSF55874">
    <property type="entry name" value="ATPase domain of HSP90 chaperone/DNA topoisomerase II/histidine kinase"/>
    <property type="match status" value="1"/>
</dbReference>
<feature type="transmembrane region" description="Helical" evidence="8">
    <location>
        <begin position="221"/>
        <end position="239"/>
    </location>
</feature>
<evidence type="ECO:0000256" key="1">
    <source>
        <dbReference type="ARBA" id="ARBA00000085"/>
    </source>
</evidence>
<keyword evidence="3 7" id="KW-0597">Phosphoprotein</keyword>
<dbReference type="InterPro" id="IPR036097">
    <property type="entry name" value="HisK_dim/P_sf"/>
</dbReference>
<dbReference type="Proteomes" id="UP001064896">
    <property type="component" value="Chromosome"/>
</dbReference>
<feature type="transmembrane region" description="Helical" evidence="8">
    <location>
        <begin position="260"/>
        <end position="288"/>
    </location>
</feature>
<feature type="modified residue" description="4-aspartylphosphate" evidence="7">
    <location>
        <position position="1196"/>
    </location>
</feature>
<keyword evidence="8" id="KW-1133">Transmembrane helix</keyword>
<dbReference type="PANTHER" id="PTHR43047">
    <property type="entry name" value="TWO-COMPONENT HISTIDINE PROTEIN KINASE"/>
    <property type="match status" value="1"/>
</dbReference>
<dbReference type="InterPro" id="IPR016032">
    <property type="entry name" value="Sig_transdc_resp-reg_C-effctor"/>
</dbReference>
<dbReference type="CDD" id="cd19920">
    <property type="entry name" value="REC_PA4781-like"/>
    <property type="match status" value="1"/>
</dbReference>
<keyword evidence="5 12" id="KW-0418">Kinase</keyword>
<feature type="transmembrane region" description="Helical" evidence="8">
    <location>
        <begin position="75"/>
        <end position="97"/>
    </location>
</feature>
<evidence type="ECO:0000259" key="10">
    <source>
        <dbReference type="PROSITE" id="PS50109"/>
    </source>
</evidence>
<dbReference type="InterPro" id="IPR036890">
    <property type="entry name" value="HATPase_C_sf"/>
</dbReference>
<dbReference type="Gene3D" id="3.40.50.2300">
    <property type="match status" value="2"/>
</dbReference>
<name>A0ABM7LA19_9PSED</name>
<dbReference type="SUPFAM" id="SSF52172">
    <property type="entry name" value="CheY-like"/>
    <property type="match status" value="2"/>
</dbReference>
<dbReference type="SUPFAM" id="SSF47384">
    <property type="entry name" value="Homodimeric domain of signal transducing histidine kinase"/>
    <property type="match status" value="1"/>
</dbReference>
<dbReference type="InterPro" id="IPR000792">
    <property type="entry name" value="Tscrpt_reg_LuxR_C"/>
</dbReference>
<organism evidence="12 13">
    <name type="scientific">Pseudomonas solani</name>
    <dbReference type="NCBI Taxonomy" id="2731552"/>
    <lineage>
        <taxon>Bacteria</taxon>
        <taxon>Pseudomonadati</taxon>
        <taxon>Pseudomonadota</taxon>
        <taxon>Gammaproteobacteria</taxon>
        <taxon>Pseudomonadales</taxon>
        <taxon>Pseudomonadaceae</taxon>
        <taxon>Pseudomonas</taxon>
    </lineage>
</organism>
<feature type="domain" description="Response regulatory" evidence="11">
    <location>
        <begin position="1147"/>
        <end position="1263"/>
    </location>
</feature>
<feature type="transmembrane region" description="Helical" evidence="8">
    <location>
        <begin position="45"/>
        <end position="69"/>
    </location>
</feature>
<reference evidence="12" key="1">
    <citation type="submission" date="2020-05" db="EMBL/GenBank/DDBJ databases">
        <title>Complete genome sequence of Pseudomonas sp. Sm006.</title>
        <authorList>
            <person name="Takeuchi K."/>
            <person name="Someya N."/>
        </authorList>
    </citation>
    <scope>NUCLEOTIDE SEQUENCE</scope>
    <source>
        <strain evidence="12">Sm006</strain>
    </source>
</reference>
<dbReference type="InterPro" id="IPR005467">
    <property type="entry name" value="His_kinase_dom"/>
</dbReference>
<dbReference type="PANTHER" id="PTHR43047:SF64">
    <property type="entry name" value="HISTIDINE KINASE CONTAINING CHEY-HOMOLOGOUS RECEIVER DOMAIN AND PAS DOMAIN-RELATED"/>
    <property type="match status" value="1"/>
</dbReference>
<dbReference type="Pfam" id="PF00072">
    <property type="entry name" value="Response_reg"/>
    <property type="match status" value="2"/>
</dbReference>
<feature type="modified residue" description="4-aspartylphosphate" evidence="7">
    <location>
        <position position="973"/>
    </location>
</feature>
<evidence type="ECO:0000259" key="11">
    <source>
        <dbReference type="PROSITE" id="PS50110"/>
    </source>
</evidence>
<evidence type="ECO:0000256" key="7">
    <source>
        <dbReference type="PROSITE-ProRule" id="PRU00169"/>
    </source>
</evidence>
<dbReference type="PROSITE" id="PS50109">
    <property type="entry name" value="HIS_KIN"/>
    <property type="match status" value="1"/>
</dbReference>
<evidence type="ECO:0000256" key="6">
    <source>
        <dbReference type="ARBA" id="ARBA00023125"/>
    </source>
</evidence>
<dbReference type="InterPro" id="IPR003661">
    <property type="entry name" value="HisK_dim/P_dom"/>
</dbReference>
<dbReference type="SMART" id="SM00388">
    <property type="entry name" value="HisKA"/>
    <property type="match status" value="1"/>
</dbReference>
<dbReference type="CDD" id="cd00082">
    <property type="entry name" value="HisKA"/>
    <property type="match status" value="1"/>
</dbReference>
<dbReference type="CDD" id="cd17546">
    <property type="entry name" value="REC_hyHK_CKI1_RcsC-like"/>
    <property type="match status" value="1"/>
</dbReference>
<feature type="domain" description="Response regulatory" evidence="11">
    <location>
        <begin position="924"/>
        <end position="1039"/>
    </location>
</feature>
<evidence type="ECO:0000313" key="12">
    <source>
        <dbReference type="EMBL" id="BCD86386.1"/>
    </source>
</evidence>
<feature type="transmembrane region" description="Helical" evidence="8">
    <location>
        <begin position="457"/>
        <end position="477"/>
    </location>
</feature>
<accession>A0ABM7LA19</accession>
<dbReference type="Gene3D" id="1.10.4160.10">
    <property type="entry name" value="Hydantoin permease"/>
    <property type="match status" value="1"/>
</dbReference>
<comment type="catalytic activity">
    <reaction evidence="1">
        <text>ATP + protein L-histidine = ADP + protein N-phospho-L-histidine.</text>
        <dbReference type="EC" id="2.7.13.3"/>
    </reaction>
</comment>
<feature type="domain" description="Histidine kinase" evidence="10">
    <location>
        <begin position="686"/>
        <end position="901"/>
    </location>
</feature>
<feature type="transmembrane region" description="Helical" evidence="8">
    <location>
        <begin position="569"/>
        <end position="592"/>
    </location>
</feature>
<dbReference type="EMBL" id="AP023081">
    <property type="protein sequence ID" value="BCD86386.1"/>
    <property type="molecule type" value="Genomic_DNA"/>
</dbReference>
<keyword evidence="13" id="KW-1185">Reference proteome</keyword>
<dbReference type="SMART" id="SM00421">
    <property type="entry name" value="HTH_LUXR"/>
    <property type="match status" value="1"/>
</dbReference>
<dbReference type="Pfam" id="PF02518">
    <property type="entry name" value="HATPase_c"/>
    <property type="match status" value="1"/>
</dbReference>
<dbReference type="InterPro" id="IPR011006">
    <property type="entry name" value="CheY-like_superfamily"/>
</dbReference>
<feature type="transmembrane region" description="Helical" evidence="8">
    <location>
        <begin position="389"/>
        <end position="407"/>
    </location>
</feature>
<keyword evidence="8" id="KW-0812">Transmembrane</keyword>
<dbReference type="GO" id="GO:0016301">
    <property type="term" value="F:kinase activity"/>
    <property type="evidence" value="ECO:0007669"/>
    <property type="project" value="UniProtKB-KW"/>
</dbReference>
<evidence type="ECO:0000256" key="3">
    <source>
        <dbReference type="ARBA" id="ARBA00022553"/>
    </source>
</evidence>
<dbReference type="PROSITE" id="PS50043">
    <property type="entry name" value="HTH_LUXR_2"/>
    <property type="match status" value="1"/>
</dbReference>
<dbReference type="SUPFAM" id="SSF46894">
    <property type="entry name" value="C-terminal effector domain of the bipartite response regulators"/>
    <property type="match status" value="1"/>
</dbReference>
<feature type="transmembrane region" description="Helical" evidence="8">
    <location>
        <begin position="612"/>
        <end position="633"/>
    </location>
</feature>
<proteinExistence type="predicted"/>
<feature type="transmembrane region" description="Helical" evidence="8">
    <location>
        <begin position="428"/>
        <end position="451"/>
    </location>
</feature>
<dbReference type="CDD" id="cd16922">
    <property type="entry name" value="HATPase_EvgS-ArcB-TorS-like"/>
    <property type="match status" value="1"/>
</dbReference>
<dbReference type="InterPro" id="IPR004358">
    <property type="entry name" value="Sig_transdc_His_kin-like_C"/>
</dbReference>
<dbReference type="Gene3D" id="1.10.10.10">
    <property type="entry name" value="Winged helix-like DNA-binding domain superfamily/Winged helix DNA-binding domain"/>
    <property type="match status" value="1"/>
</dbReference>
<dbReference type="PRINTS" id="PR00344">
    <property type="entry name" value="BCTRLSENSOR"/>
</dbReference>
<dbReference type="Gene3D" id="1.10.287.130">
    <property type="match status" value="1"/>
</dbReference>
<feature type="transmembrane region" description="Helical" evidence="8">
    <location>
        <begin position="308"/>
        <end position="329"/>
    </location>
</feature>
<protein>
    <recommendedName>
        <fullName evidence="2">histidine kinase</fullName>
        <ecNumber evidence="2">2.7.13.3</ecNumber>
    </recommendedName>
</protein>
<feature type="domain" description="HTH luxR-type" evidence="9">
    <location>
        <begin position="1290"/>
        <end position="1355"/>
    </location>
</feature>
<gene>
    <name evidence="12" type="ORF">PSm6_27930</name>
</gene>
<dbReference type="PROSITE" id="PS50110">
    <property type="entry name" value="RESPONSE_REGULATORY"/>
    <property type="match status" value="2"/>
</dbReference>
<evidence type="ECO:0000256" key="2">
    <source>
        <dbReference type="ARBA" id="ARBA00012438"/>
    </source>
</evidence>
<dbReference type="SMART" id="SM00387">
    <property type="entry name" value="HATPase_c"/>
    <property type="match status" value="1"/>
</dbReference>
<dbReference type="InterPro" id="IPR036388">
    <property type="entry name" value="WH-like_DNA-bd_sf"/>
</dbReference>